<comment type="caution">
    <text evidence="2">The sequence shown here is derived from an EMBL/GenBank/DDBJ whole genome shotgun (WGS) entry which is preliminary data.</text>
</comment>
<reference evidence="2 3" key="1">
    <citation type="submission" date="2021-07" db="EMBL/GenBank/DDBJ databases">
        <title>A novel phosphonate cluster across the Pantoea species complex is important for pathogenicity in onion.</title>
        <authorList>
            <person name="Zhao M."/>
            <person name="Stice S."/>
            <person name="Shin G.Y."/>
            <person name="Coutinho T."/>
            <person name="Gitaitis R."/>
            <person name="Kvitko B."/>
            <person name="Dutta B."/>
        </authorList>
    </citation>
    <scope>NUCLEOTIDE SEQUENCE [LARGE SCALE GENOMIC DNA]</scope>
    <source>
        <strain evidence="2 3">BD 382</strain>
    </source>
</reference>
<protein>
    <submittedName>
        <fullName evidence="2">Transposase</fullName>
    </submittedName>
</protein>
<dbReference type="Proteomes" id="UP001197236">
    <property type="component" value="Unassembled WGS sequence"/>
</dbReference>
<organism evidence="2 3">
    <name type="scientific">Pantoea allii</name>
    <dbReference type="NCBI Taxonomy" id="574096"/>
    <lineage>
        <taxon>Bacteria</taxon>
        <taxon>Pseudomonadati</taxon>
        <taxon>Pseudomonadota</taxon>
        <taxon>Gammaproteobacteria</taxon>
        <taxon>Enterobacterales</taxon>
        <taxon>Erwiniaceae</taxon>
        <taxon>Pantoea</taxon>
    </lineage>
</organism>
<name>A0ABS6VCF5_9GAMM</name>
<dbReference type="EMBL" id="JAHVXZ010000003">
    <property type="protein sequence ID" value="MBW1256989.1"/>
    <property type="molecule type" value="Genomic_DNA"/>
</dbReference>
<dbReference type="InterPro" id="IPR012337">
    <property type="entry name" value="RNaseH-like_sf"/>
</dbReference>
<dbReference type="PANTHER" id="PTHR47515:SF1">
    <property type="entry name" value="BLR2054 PROTEIN"/>
    <property type="match status" value="1"/>
</dbReference>
<evidence type="ECO:0000313" key="2">
    <source>
        <dbReference type="EMBL" id="MBW1256989.1"/>
    </source>
</evidence>
<evidence type="ECO:0000313" key="3">
    <source>
        <dbReference type="Proteomes" id="UP001197236"/>
    </source>
</evidence>
<sequence length="88" mass="10290">MSMTWSFGLFSRRANTERLIESVNGQCRDEWNKHGFSDIVDARKTINDWRQDYNERRPHSALTYQTPSEFAAQWRSGKCDSKTTGITN</sequence>
<dbReference type="InterPro" id="IPR001584">
    <property type="entry name" value="Integrase_cat-core"/>
</dbReference>
<proteinExistence type="predicted"/>
<accession>A0ABS6VCF5</accession>
<dbReference type="Pfam" id="PF13683">
    <property type="entry name" value="rve_3"/>
    <property type="match status" value="1"/>
</dbReference>
<keyword evidence="3" id="KW-1185">Reference proteome</keyword>
<feature type="domain" description="Integrase catalytic" evidence="1">
    <location>
        <begin position="13"/>
        <end position="67"/>
    </location>
</feature>
<dbReference type="PANTHER" id="PTHR47515">
    <property type="entry name" value="LOW CALCIUM RESPONSE LOCUS PROTEIN T"/>
    <property type="match status" value="1"/>
</dbReference>
<gene>
    <name evidence="2" type="ORF">KYI95_07190</name>
</gene>
<dbReference type="SUPFAM" id="SSF53098">
    <property type="entry name" value="Ribonuclease H-like"/>
    <property type="match status" value="1"/>
</dbReference>
<evidence type="ECO:0000259" key="1">
    <source>
        <dbReference type="Pfam" id="PF13683"/>
    </source>
</evidence>